<dbReference type="OrthoDB" id="116883at2759"/>
<evidence type="ECO:0000259" key="7">
    <source>
        <dbReference type="PROSITE" id="PS50178"/>
    </source>
</evidence>
<feature type="compositionally biased region" description="Basic residues" evidence="6">
    <location>
        <begin position="321"/>
        <end position="337"/>
    </location>
</feature>
<protein>
    <recommendedName>
        <fullName evidence="7">FYVE-type domain-containing protein</fullName>
    </recommendedName>
</protein>
<dbReference type="InterPro" id="IPR013083">
    <property type="entry name" value="Znf_RING/FYVE/PHD"/>
</dbReference>
<proteinExistence type="predicted"/>
<evidence type="ECO:0000256" key="4">
    <source>
        <dbReference type="ARBA" id="ARBA00022833"/>
    </source>
</evidence>
<keyword evidence="2" id="KW-0479">Metal-binding</keyword>
<evidence type="ECO:0000256" key="1">
    <source>
        <dbReference type="ARBA" id="ARBA00022448"/>
    </source>
</evidence>
<evidence type="ECO:0000256" key="6">
    <source>
        <dbReference type="SAM" id="MobiDB-lite"/>
    </source>
</evidence>
<dbReference type="Gene3D" id="3.30.40.10">
    <property type="entry name" value="Zinc/RING finger domain, C3HC4 (zinc finger)"/>
    <property type="match status" value="1"/>
</dbReference>
<keyword evidence="3 5" id="KW-0863">Zinc-finger</keyword>
<feature type="region of interest" description="Disordered" evidence="6">
    <location>
        <begin position="321"/>
        <end position="376"/>
    </location>
</feature>
<dbReference type="InterPro" id="IPR000306">
    <property type="entry name" value="Znf_FYVE"/>
</dbReference>
<keyword evidence="9" id="KW-1185">Reference proteome</keyword>
<evidence type="ECO:0000256" key="2">
    <source>
        <dbReference type="ARBA" id="ARBA00022723"/>
    </source>
</evidence>
<dbReference type="AlphaFoldDB" id="A0A225VMT1"/>
<dbReference type="InterPro" id="IPR011011">
    <property type="entry name" value="Znf_FYVE_PHD"/>
</dbReference>
<comment type="caution">
    <text evidence="8">The sequence shown here is derived from an EMBL/GenBank/DDBJ whole genome shotgun (WGS) entry which is preliminary data.</text>
</comment>
<gene>
    <name evidence="8" type="ORF">PHMEG_00021731</name>
</gene>
<sequence length="602" mass="66266">MDSYDHCLIFGSNPVKLGHATDTRKSPEMSDVMAPPVLLTASPSVETPMRTSPPTSSGGRSGRNLRQKVVDELKNVRVRKSPAGKEKRAAPVPPLELNDDEEDEDDVQTAKAKGCSICERSFTVFRAKHTCKMCAQKICDDCSKNRMKLHRRLERKKGSRLCDPCARSYMHTDSEDTFPDASPALTSIHSEETGMKQEVNGLPRCNTVPAKAMAKMKAAVSTPTSTAVANGSCKREIQSKRVLHPSHLRTRHWMSLLAIAVLVTLKVIYYNRRNGAEGSAVVSTSPAFMERALDNLLSMRTLGTYLLGLVIFDELSRPKGSKAVKRPQKIKRRRRRRSSEQKSRDQRARTKSTLSDSGGVDSSAPPSPHTSQDEDLEVTDIEPAQEDEGFTLDKLVTALEEGARTRAPDNNLSLGCFMATCNVICGFLGVFGRATSFAGSTVGAYFTSIDHNLEAWPVPSSSNTWKEQSVKAVIEHEVDLGVADVGGKKKPSCSRCLLRLLWFIQFVEACVRLTLLESTDDNCYAGASKAYEETLGKRHPWLVRKGVNTALGSIPTRSHILGELHVGEGDALEPLRKAHVEIVRVIAELKVVFEEHGLTDLK</sequence>
<dbReference type="Gene3D" id="1.10.3520.10">
    <property type="entry name" value="Glycolipid transfer protein"/>
    <property type="match status" value="1"/>
</dbReference>
<dbReference type="Pfam" id="PF08718">
    <property type="entry name" value="GLTP"/>
    <property type="match status" value="1"/>
</dbReference>
<dbReference type="GO" id="GO:1902387">
    <property type="term" value="F:ceramide 1-phosphate binding"/>
    <property type="evidence" value="ECO:0007669"/>
    <property type="project" value="TreeGrafter"/>
</dbReference>
<dbReference type="PANTHER" id="PTHR10219">
    <property type="entry name" value="GLYCOLIPID TRANSFER PROTEIN-RELATED"/>
    <property type="match status" value="1"/>
</dbReference>
<dbReference type="GO" id="GO:0016020">
    <property type="term" value="C:membrane"/>
    <property type="evidence" value="ECO:0007669"/>
    <property type="project" value="TreeGrafter"/>
</dbReference>
<feature type="domain" description="FYVE-type" evidence="7">
    <location>
        <begin position="109"/>
        <end position="170"/>
    </location>
</feature>
<keyword evidence="1" id="KW-0813">Transport</keyword>
<keyword evidence="4" id="KW-0862">Zinc</keyword>
<dbReference type="InterPro" id="IPR014830">
    <property type="entry name" value="Glycolipid_transfer_prot_dom"/>
</dbReference>
<dbReference type="SUPFAM" id="SSF57903">
    <property type="entry name" value="FYVE/PHD zinc finger"/>
    <property type="match status" value="1"/>
</dbReference>
<dbReference type="SUPFAM" id="SSF110004">
    <property type="entry name" value="Glycolipid transfer protein, GLTP"/>
    <property type="match status" value="1"/>
</dbReference>
<dbReference type="GO" id="GO:0005829">
    <property type="term" value="C:cytosol"/>
    <property type="evidence" value="ECO:0007669"/>
    <property type="project" value="TreeGrafter"/>
</dbReference>
<organism evidence="8 9">
    <name type="scientific">Phytophthora megakarya</name>
    <dbReference type="NCBI Taxonomy" id="4795"/>
    <lineage>
        <taxon>Eukaryota</taxon>
        <taxon>Sar</taxon>
        <taxon>Stramenopiles</taxon>
        <taxon>Oomycota</taxon>
        <taxon>Peronosporomycetes</taxon>
        <taxon>Peronosporales</taxon>
        <taxon>Peronosporaceae</taxon>
        <taxon>Phytophthora</taxon>
    </lineage>
</organism>
<dbReference type="SMART" id="SM00064">
    <property type="entry name" value="FYVE"/>
    <property type="match status" value="1"/>
</dbReference>
<evidence type="ECO:0000313" key="8">
    <source>
        <dbReference type="EMBL" id="OWZ06067.1"/>
    </source>
</evidence>
<evidence type="ECO:0000256" key="5">
    <source>
        <dbReference type="PROSITE-ProRule" id="PRU00091"/>
    </source>
</evidence>
<dbReference type="FunFam" id="1.10.3520.10:FF:000005">
    <property type="entry name" value="Accelerated cell death 11"/>
    <property type="match status" value="1"/>
</dbReference>
<dbReference type="Proteomes" id="UP000198211">
    <property type="component" value="Unassembled WGS sequence"/>
</dbReference>
<dbReference type="EMBL" id="NBNE01004131">
    <property type="protein sequence ID" value="OWZ06067.1"/>
    <property type="molecule type" value="Genomic_DNA"/>
</dbReference>
<name>A0A225VMT1_9STRA</name>
<evidence type="ECO:0000313" key="9">
    <source>
        <dbReference type="Proteomes" id="UP000198211"/>
    </source>
</evidence>
<dbReference type="PANTHER" id="PTHR10219:SF43">
    <property type="entry name" value="GLYCOLIPID TRANSFER PROTEIN DOMAIN-CONTAINING PROTEIN"/>
    <property type="match status" value="1"/>
</dbReference>
<reference evidence="9" key="1">
    <citation type="submission" date="2017-03" db="EMBL/GenBank/DDBJ databases">
        <title>Phytopthora megakarya and P. palmivora, two closely related causual agents of cacao black pod achieved similar genome size and gene model numbers by different mechanisms.</title>
        <authorList>
            <person name="Ali S."/>
            <person name="Shao J."/>
            <person name="Larry D.J."/>
            <person name="Kronmiller B."/>
            <person name="Shen D."/>
            <person name="Strem M.D."/>
            <person name="Melnick R.L."/>
            <person name="Guiltinan M.J."/>
            <person name="Tyler B.M."/>
            <person name="Meinhardt L.W."/>
            <person name="Bailey B.A."/>
        </authorList>
    </citation>
    <scope>NUCLEOTIDE SEQUENCE [LARGE SCALE GENOMIC DNA]</scope>
    <source>
        <strain evidence="9">zdho120</strain>
    </source>
</reference>
<dbReference type="GO" id="GO:0008270">
    <property type="term" value="F:zinc ion binding"/>
    <property type="evidence" value="ECO:0007669"/>
    <property type="project" value="UniProtKB-KW"/>
</dbReference>
<accession>A0A225VMT1</accession>
<dbReference type="InterPro" id="IPR036497">
    <property type="entry name" value="GLTP_sf"/>
</dbReference>
<dbReference type="GO" id="GO:1902388">
    <property type="term" value="F:ceramide 1-phosphate transfer activity"/>
    <property type="evidence" value="ECO:0007669"/>
    <property type="project" value="TreeGrafter"/>
</dbReference>
<dbReference type="PROSITE" id="PS50178">
    <property type="entry name" value="ZF_FYVE"/>
    <property type="match status" value="1"/>
</dbReference>
<dbReference type="InterPro" id="IPR017455">
    <property type="entry name" value="Znf_FYVE-rel"/>
</dbReference>
<dbReference type="Pfam" id="PF01363">
    <property type="entry name" value="FYVE"/>
    <property type="match status" value="1"/>
</dbReference>
<feature type="region of interest" description="Disordered" evidence="6">
    <location>
        <begin position="16"/>
        <end position="104"/>
    </location>
</feature>
<feature type="compositionally biased region" description="Basic and acidic residues" evidence="6">
    <location>
        <begin position="338"/>
        <end position="348"/>
    </location>
</feature>
<feature type="compositionally biased region" description="Basic and acidic residues" evidence="6">
    <location>
        <begin position="19"/>
        <end position="28"/>
    </location>
</feature>
<evidence type="ECO:0000256" key="3">
    <source>
        <dbReference type="ARBA" id="ARBA00022771"/>
    </source>
</evidence>